<dbReference type="KEGG" id="cwo:Cwoe_4073"/>
<dbReference type="OrthoDB" id="8428274at2"/>
<protein>
    <submittedName>
        <fullName evidence="4">Aldehyde oxidase and xanthine dehydrogenase molybdopterin binding protein</fullName>
    </submittedName>
</protein>
<keyword evidence="5" id="KW-1185">Reference proteome</keyword>
<dbReference type="Proteomes" id="UP000008229">
    <property type="component" value="Chromosome"/>
</dbReference>
<dbReference type="SMART" id="SM01008">
    <property type="entry name" value="Ald_Xan_dh_C"/>
    <property type="match status" value="1"/>
</dbReference>
<dbReference type="PANTHER" id="PTHR11908">
    <property type="entry name" value="XANTHINE DEHYDROGENASE"/>
    <property type="match status" value="1"/>
</dbReference>
<dbReference type="InterPro" id="IPR046867">
    <property type="entry name" value="AldOxase/xan_DH_MoCoBD2"/>
</dbReference>
<accession>D3F4N1</accession>
<dbReference type="InterPro" id="IPR036856">
    <property type="entry name" value="Ald_Oxase/Xan_DH_a/b_sf"/>
</dbReference>
<sequence>MTRPAAGSILGRPVTRREDRRLLRGEGRFLDDLRPPGALHLAFVRSPHAHARIEAVRVPASGDGLVDVLTARDLDGLRPLPVGAPGDAEVADVPHPLLAADEACYAGQPVAAVIARSRALAEDAAERVEVDYRRLPAVLDARRAPETLVRWRRAGGDVDAAFASAEEIVRSAHAIPRLAGAPMEPRGATARVEADGRLTFWCSAQDTQRPLAQLCHVLGLERERVRVIVPDVGGAFGIKGSLTAELALTAVAAMRLGEPVTWVEDRRENLAGPYQGRGVEGEVELALDRRGRIRALRARVWCDLGAFLLPTTAFPPRILGGLLTGCYAIGAAEVEVVGARTNKVPTGPYRGAGRPEAAYLIERAVDAAARQLGADPLELRRRNLVRTFPHRTPLGADYDSGDYARCLELARELVGSEGGEDGGACVVGTGFAAYVETCGGMWEQAEVRLTDGGRVVLALGTCPHGQGHETTFAQIAADRLGVALEDVELRWGDSDVVPAGVGTYSSRSVAMGGSALVLALDDLCEQARPVAARLLDVEPDVLRWDLGGWWSRGGGFVSLADLAVVAPGLRGAGRFASDPVYSSGVTAAVVAIERATGRLRVLRIAAVDDAGTIVNPLLAEGQVLGGTVQGLGAVLCEQVVHDERGVQASDSLASYRLPVAADVPPIATRFVQTPSPRNPLGAKGIGEAGAIGTPAAIANAVADALGGASIDPPFTARKLWQALQETAR</sequence>
<dbReference type="GO" id="GO:0016491">
    <property type="term" value="F:oxidoreductase activity"/>
    <property type="evidence" value="ECO:0007669"/>
    <property type="project" value="UniProtKB-KW"/>
</dbReference>
<dbReference type="Pfam" id="PF01315">
    <property type="entry name" value="Ald_Xan_dh_C"/>
    <property type="match status" value="1"/>
</dbReference>
<proteinExistence type="predicted"/>
<dbReference type="PANTHER" id="PTHR11908:SF132">
    <property type="entry name" value="ALDEHYDE OXIDASE 1-RELATED"/>
    <property type="match status" value="1"/>
</dbReference>
<evidence type="ECO:0000313" key="4">
    <source>
        <dbReference type="EMBL" id="ADB52488.1"/>
    </source>
</evidence>
<dbReference type="Gene3D" id="3.30.365.10">
    <property type="entry name" value="Aldehyde oxidase/xanthine dehydrogenase, molybdopterin binding domain"/>
    <property type="match status" value="4"/>
</dbReference>
<dbReference type="HOGENOM" id="CLU_001681_2_0_11"/>
<reference evidence="5" key="2">
    <citation type="submission" date="2010-01" db="EMBL/GenBank/DDBJ databases">
        <title>The complete genome of Conexibacter woesei DSM 14684.</title>
        <authorList>
            <consortium name="US DOE Joint Genome Institute (JGI-PGF)"/>
            <person name="Lucas S."/>
            <person name="Copeland A."/>
            <person name="Lapidus A."/>
            <person name="Glavina del Rio T."/>
            <person name="Dalin E."/>
            <person name="Tice H."/>
            <person name="Bruce D."/>
            <person name="Goodwin L."/>
            <person name="Pitluck S."/>
            <person name="Kyrpides N."/>
            <person name="Mavromatis K."/>
            <person name="Ivanova N."/>
            <person name="Mikhailova N."/>
            <person name="Chertkov O."/>
            <person name="Brettin T."/>
            <person name="Detter J.C."/>
            <person name="Han C."/>
            <person name="Larimer F."/>
            <person name="Land M."/>
            <person name="Hauser L."/>
            <person name="Markowitz V."/>
            <person name="Cheng J.-F."/>
            <person name="Hugenholtz P."/>
            <person name="Woyke T."/>
            <person name="Wu D."/>
            <person name="Pukall R."/>
            <person name="Steenblock K."/>
            <person name="Schneider S."/>
            <person name="Klenk H.-P."/>
            <person name="Eisen J.A."/>
        </authorList>
    </citation>
    <scope>NUCLEOTIDE SEQUENCE [LARGE SCALE GENOMIC DNA]</scope>
    <source>
        <strain evidence="5">DSM 14684 / CIP 108061 / JCM 11494 / NBRC 100937 / ID131577</strain>
    </source>
</reference>
<dbReference type="InterPro" id="IPR037165">
    <property type="entry name" value="AldOxase/xan_DH_Mopterin-bd_sf"/>
</dbReference>
<organism evidence="4 5">
    <name type="scientific">Conexibacter woesei (strain DSM 14684 / CCUG 47730 / CIP 108061 / JCM 11494 / NBRC 100937 / ID131577)</name>
    <dbReference type="NCBI Taxonomy" id="469383"/>
    <lineage>
        <taxon>Bacteria</taxon>
        <taxon>Bacillati</taxon>
        <taxon>Actinomycetota</taxon>
        <taxon>Thermoleophilia</taxon>
        <taxon>Solirubrobacterales</taxon>
        <taxon>Conexibacteraceae</taxon>
        <taxon>Conexibacter</taxon>
    </lineage>
</organism>
<dbReference type="RefSeq" id="WP_012935539.1">
    <property type="nucleotide sequence ID" value="NC_013739.1"/>
</dbReference>
<dbReference type="Gene3D" id="3.90.1170.50">
    <property type="entry name" value="Aldehyde oxidase/xanthine dehydrogenase, a/b hammerhead"/>
    <property type="match status" value="1"/>
</dbReference>
<evidence type="ECO:0000259" key="3">
    <source>
        <dbReference type="SMART" id="SM01008"/>
    </source>
</evidence>
<name>D3F4N1_CONWI</name>
<dbReference type="InterPro" id="IPR000674">
    <property type="entry name" value="Ald_Oxase/Xan_DH_a/b"/>
</dbReference>
<dbReference type="Pfam" id="PF02738">
    <property type="entry name" value="MoCoBD_1"/>
    <property type="match status" value="1"/>
</dbReference>
<keyword evidence="1" id="KW-0500">Molybdenum</keyword>
<evidence type="ECO:0000256" key="2">
    <source>
        <dbReference type="ARBA" id="ARBA00023002"/>
    </source>
</evidence>
<evidence type="ECO:0000313" key="5">
    <source>
        <dbReference type="Proteomes" id="UP000008229"/>
    </source>
</evidence>
<reference evidence="4 5" key="1">
    <citation type="journal article" date="2010" name="Stand. Genomic Sci.">
        <title>Complete genome sequence of Conexibacter woesei type strain (ID131577).</title>
        <authorList>
            <person name="Pukall R."/>
            <person name="Lapidus A."/>
            <person name="Glavina Del Rio T."/>
            <person name="Copeland A."/>
            <person name="Tice H."/>
            <person name="Cheng J.-F."/>
            <person name="Lucas S."/>
            <person name="Chen F."/>
            <person name="Nolan M."/>
            <person name="Bruce D."/>
            <person name="Goodwin L."/>
            <person name="Pitluck S."/>
            <person name="Mavromatis K."/>
            <person name="Ivanova N."/>
            <person name="Ovchinnikova G."/>
            <person name="Pati A."/>
            <person name="Chen A."/>
            <person name="Palaniappan K."/>
            <person name="Land M."/>
            <person name="Hauser L."/>
            <person name="Chang Y.-J."/>
            <person name="Jeffries C.D."/>
            <person name="Chain P."/>
            <person name="Meincke L."/>
            <person name="Sims D."/>
            <person name="Brettin T."/>
            <person name="Detter J.C."/>
            <person name="Rohde M."/>
            <person name="Goeker M."/>
            <person name="Bristow J."/>
            <person name="Eisen J.A."/>
            <person name="Markowitz V."/>
            <person name="Kyrpides N.C."/>
            <person name="Klenk H.-P."/>
            <person name="Hugenholtz P."/>
        </authorList>
    </citation>
    <scope>NUCLEOTIDE SEQUENCE [LARGE SCALE GENOMIC DNA]</scope>
    <source>
        <strain evidence="5">DSM 14684 / CIP 108061 / JCM 11494 / NBRC 100937 / ID131577</strain>
    </source>
</reference>
<dbReference type="STRING" id="469383.Cwoe_4073"/>
<dbReference type="EMBL" id="CP001854">
    <property type="protein sequence ID" value="ADB52488.1"/>
    <property type="molecule type" value="Genomic_DNA"/>
</dbReference>
<dbReference type="InterPro" id="IPR016208">
    <property type="entry name" value="Ald_Oxase/xanthine_DH-like"/>
</dbReference>
<dbReference type="eggNOG" id="COG1529">
    <property type="taxonomic scope" value="Bacteria"/>
</dbReference>
<dbReference type="SUPFAM" id="SSF54665">
    <property type="entry name" value="CO dehydrogenase molybdoprotein N-domain-like"/>
    <property type="match status" value="1"/>
</dbReference>
<gene>
    <name evidence="4" type="ordered locus">Cwoe_4073</name>
</gene>
<dbReference type="InterPro" id="IPR008274">
    <property type="entry name" value="AldOxase/xan_DH_MoCoBD1"/>
</dbReference>
<dbReference type="Pfam" id="PF20256">
    <property type="entry name" value="MoCoBD_2"/>
    <property type="match status" value="1"/>
</dbReference>
<feature type="domain" description="Aldehyde oxidase/xanthine dehydrogenase a/b hammerhead" evidence="3">
    <location>
        <begin position="24"/>
        <end position="136"/>
    </location>
</feature>
<dbReference type="GO" id="GO:0005506">
    <property type="term" value="F:iron ion binding"/>
    <property type="evidence" value="ECO:0007669"/>
    <property type="project" value="InterPro"/>
</dbReference>
<dbReference type="AlphaFoldDB" id="D3F4N1"/>
<dbReference type="SUPFAM" id="SSF56003">
    <property type="entry name" value="Molybdenum cofactor-binding domain"/>
    <property type="match status" value="1"/>
</dbReference>
<evidence type="ECO:0000256" key="1">
    <source>
        <dbReference type="ARBA" id="ARBA00022505"/>
    </source>
</evidence>
<keyword evidence="2" id="KW-0560">Oxidoreductase</keyword>